<proteinExistence type="inferred from homology"/>
<reference evidence="2 3" key="1">
    <citation type="journal article" date="2015" name="Genome Biol. Evol.">
        <title>Phylogenomic analyses indicate that early fungi evolved digesting cell walls of algal ancestors of land plants.</title>
        <authorList>
            <person name="Chang Y."/>
            <person name="Wang S."/>
            <person name="Sekimoto S."/>
            <person name="Aerts A.L."/>
            <person name="Choi C."/>
            <person name="Clum A."/>
            <person name="LaButti K.M."/>
            <person name="Lindquist E.A."/>
            <person name="Yee Ngan C."/>
            <person name="Ohm R.A."/>
            <person name="Salamov A.A."/>
            <person name="Grigoriev I.V."/>
            <person name="Spatafora J.W."/>
            <person name="Berbee M.L."/>
        </authorList>
    </citation>
    <scope>NUCLEOTIDE SEQUENCE [LARGE SCALE GENOMIC DNA]</scope>
    <source>
        <strain evidence="2 3">JEL478</strain>
    </source>
</reference>
<dbReference type="Pfam" id="PF14976">
    <property type="entry name" value="YPEH2ZP"/>
    <property type="match status" value="1"/>
</dbReference>
<protein>
    <recommendedName>
        <fullName evidence="4">Protein FAM72</fullName>
    </recommendedName>
</protein>
<comment type="similarity">
    <text evidence="1">Belongs to the FAM72 family.</text>
</comment>
<dbReference type="OMA" id="HLWIFNS"/>
<dbReference type="AlphaFoldDB" id="A0A139A986"/>
<sequence>MHPQFRSKVVCEVGCRWCGQVLCHRGMRAILLADTTIELYSTDQPPQGTQLVAEDYTTRNCWCRIRDVGCVGCGNVVGYHVTQPCEPCMSACNNGHYWMFHTTEVTSTERLDHSGKQILTWAYLPRVERDDVGAGRGAWCGVGR</sequence>
<gene>
    <name evidence="2" type="ORF">M427DRAFT_125063</name>
</gene>
<organism evidence="2 3">
    <name type="scientific">Gonapodya prolifera (strain JEL478)</name>
    <name type="common">Monoblepharis prolifera</name>
    <dbReference type="NCBI Taxonomy" id="1344416"/>
    <lineage>
        <taxon>Eukaryota</taxon>
        <taxon>Fungi</taxon>
        <taxon>Fungi incertae sedis</taxon>
        <taxon>Chytridiomycota</taxon>
        <taxon>Chytridiomycota incertae sedis</taxon>
        <taxon>Monoblepharidomycetes</taxon>
        <taxon>Monoblepharidales</taxon>
        <taxon>Gonapodyaceae</taxon>
        <taxon>Gonapodya</taxon>
    </lineage>
</organism>
<name>A0A139A986_GONPJ</name>
<evidence type="ECO:0008006" key="4">
    <source>
        <dbReference type="Google" id="ProtNLM"/>
    </source>
</evidence>
<dbReference type="PANTHER" id="PTHR31841">
    <property type="entry name" value="PROTEIN FAM72A-RELATED"/>
    <property type="match status" value="1"/>
</dbReference>
<dbReference type="GO" id="GO:0005829">
    <property type="term" value="C:cytosol"/>
    <property type="evidence" value="ECO:0007669"/>
    <property type="project" value="UniProtKB-ARBA"/>
</dbReference>
<evidence type="ECO:0000313" key="2">
    <source>
        <dbReference type="EMBL" id="KXS13360.1"/>
    </source>
</evidence>
<dbReference type="PANTHER" id="PTHR31841:SF1">
    <property type="entry name" value="PROTEIN FAM72A-RELATED"/>
    <property type="match status" value="1"/>
</dbReference>
<evidence type="ECO:0000313" key="3">
    <source>
        <dbReference type="Proteomes" id="UP000070544"/>
    </source>
</evidence>
<dbReference type="OrthoDB" id="2526683at2759"/>
<dbReference type="STRING" id="1344416.A0A139A986"/>
<keyword evidence="3" id="KW-1185">Reference proteome</keyword>
<evidence type="ECO:0000256" key="1">
    <source>
        <dbReference type="ARBA" id="ARBA00006888"/>
    </source>
</evidence>
<dbReference type="EMBL" id="KQ965778">
    <property type="protein sequence ID" value="KXS13360.1"/>
    <property type="molecule type" value="Genomic_DNA"/>
</dbReference>
<dbReference type="Proteomes" id="UP000070544">
    <property type="component" value="Unassembled WGS sequence"/>
</dbReference>
<dbReference type="InterPro" id="IPR026768">
    <property type="entry name" value="YPEH2ZP"/>
</dbReference>
<accession>A0A139A986</accession>